<name>A0ABV9T9I9_9GAMM</name>
<comment type="similarity">
    <text evidence="2 15">Belongs to the FPG family.</text>
</comment>
<dbReference type="EC" id="4.2.99.18" evidence="15"/>
<dbReference type="Pfam" id="PF01149">
    <property type="entry name" value="Fapy_DNA_glyco"/>
    <property type="match status" value="1"/>
</dbReference>
<evidence type="ECO:0000256" key="13">
    <source>
        <dbReference type="ARBA" id="ARBA00023295"/>
    </source>
</evidence>
<evidence type="ECO:0000256" key="10">
    <source>
        <dbReference type="ARBA" id="ARBA00023204"/>
    </source>
</evidence>
<dbReference type="SMART" id="SM00898">
    <property type="entry name" value="Fapy_DNA_glyco"/>
    <property type="match status" value="1"/>
</dbReference>
<evidence type="ECO:0000256" key="5">
    <source>
        <dbReference type="ARBA" id="ARBA00022763"/>
    </source>
</evidence>
<evidence type="ECO:0000256" key="11">
    <source>
        <dbReference type="ARBA" id="ARBA00023239"/>
    </source>
</evidence>
<evidence type="ECO:0000259" key="16">
    <source>
        <dbReference type="PROSITE" id="PS51066"/>
    </source>
</evidence>
<dbReference type="Pfam" id="PF06831">
    <property type="entry name" value="H2TH"/>
    <property type="match status" value="1"/>
</dbReference>
<dbReference type="PANTHER" id="PTHR22993:SF9">
    <property type="entry name" value="FORMAMIDOPYRIMIDINE-DNA GLYCOSYLASE"/>
    <property type="match status" value="1"/>
</dbReference>
<proteinExistence type="inferred from homology"/>
<feature type="binding site" evidence="15">
    <location>
        <position position="93"/>
    </location>
    <ligand>
        <name>DNA</name>
        <dbReference type="ChEBI" id="CHEBI:16991"/>
    </ligand>
</feature>
<dbReference type="InterPro" id="IPR000214">
    <property type="entry name" value="Znf_DNA_glyclase/AP_lyase"/>
</dbReference>
<dbReference type="SMART" id="SM01232">
    <property type="entry name" value="H2TH"/>
    <property type="match status" value="1"/>
</dbReference>
<evidence type="ECO:0000256" key="7">
    <source>
        <dbReference type="ARBA" id="ARBA00022801"/>
    </source>
</evidence>
<comment type="cofactor">
    <cofactor evidence="15">
        <name>Zn(2+)</name>
        <dbReference type="ChEBI" id="CHEBI:29105"/>
    </cofactor>
    <text evidence="15">Binds 1 zinc ion per subunit.</text>
</comment>
<dbReference type="NCBIfam" id="NF002211">
    <property type="entry name" value="PRK01103.1"/>
    <property type="match status" value="1"/>
</dbReference>
<dbReference type="GO" id="GO:0008534">
    <property type="term" value="F:oxidized purine nucleobase lesion DNA N-glycosylase activity"/>
    <property type="evidence" value="ECO:0007669"/>
    <property type="project" value="UniProtKB-EC"/>
</dbReference>
<dbReference type="SUPFAM" id="SSF57716">
    <property type="entry name" value="Glucocorticoid receptor-like (DNA-binding domain)"/>
    <property type="match status" value="1"/>
</dbReference>
<comment type="subunit">
    <text evidence="3 15">Monomer.</text>
</comment>
<comment type="catalytic activity">
    <reaction evidence="1 15">
        <text>Hydrolysis of DNA containing ring-opened 7-methylguanine residues, releasing 2,6-diamino-4-hydroxy-5-(N-methyl)formamidopyrimidine.</text>
        <dbReference type="EC" id="3.2.2.23"/>
    </reaction>
</comment>
<dbReference type="GO" id="GO:0140078">
    <property type="term" value="F:class I DNA-(apurinic or apyrimidinic site) endonuclease activity"/>
    <property type="evidence" value="ECO:0007669"/>
    <property type="project" value="UniProtKB-EC"/>
</dbReference>
<feature type="domain" description="Formamidopyrimidine-DNA glycosylase catalytic" evidence="17">
    <location>
        <begin position="2"/>
        <end position="114"/>
    </location>
</feature>
<protein>
    <recommendedName>
        <fullName evidence="15">Formamidopyrimidine-DNA glycosylase</fullName>
        <shortName evidence="15">Fapy-DNA glycosylase</shortName>
        <ecNumber evidence="15">3.2.2.23</ecNumber>
    </recommendedName>
    <alternativeName>
        <fullName evidence="15">DNA-(apurinic or apyrimidinic site) lyase MutM</fullName>
        <shortName evidence="15">AP lyase MutM</shortName>
        <ecNumber evidence="15">4.2.99.18</ecNumber>
    </alternativeName>
</protein>
<dbReference type="InterPro" id="IPR015886">
    <property type="entry name" value="H2TH_FPG"/>
</dbReference>
<keyword evidence="6 15" id="KW-0863">Zinc-finger</keyword>
<evidence type="ECO:0000256" key="6">
    <source>
        <dbReference type="ARBA" id="ARBA00022771"/>
    </source>
</evidence>
<dbReference type="CDD" id="cd08966">
    <property type="entry name" value="EcFpg-like_N"/>
    <property type="match status" value="1"/>
</dbReference>
<evidence type="ECO:0000256" key="8">
    <source>
        <dbReference type="ARBA" id="ARBA00022833"/>
    </source>
</evidence>
<reference evidence="19" key="1">
    <citation type="journal article" date="2019" name="Int. J. Syst. Evol. Microbiol.">
        <title>The Global Catalogue of Microorganisms (GCM) 10K type strain sequencing project: providing services to taxonomists for standard genome sequencing and annotation.</title>
        <authorList>
            <consortium name="The Broad Institute Genomics Platform"/>
            <consortium name="The Broad Institute Genome Sequencing Center for Infectious Disease"/>
            <person name="Wu L."/>
            <person name="Ma J."/>
        </authorList>
    </citation>
    <scope>NUCLEOTIDE SEQUENCE [LARGE SCALE GENOMIC DNA]</scope>
    <source>
        <strain evidence="19">CGMCC 1.13718</strain>
    </source>
</reference>
<comment type="caution">
    <text evidence="15">Lacks conserved residue(s) required for the propagation of feature annotation.</text>
</comment>
<dbReference type="InterPro" id="IPR035937">
    <property type="entry name" value="FPG_N"/>
</dbReference>
<keyword evidence="13 15" id="KW-0326">Glycosidase</keyword>
<keyword evidence="12 15" id="KW-0511">Multifunctional enzyme</keyword>
<evidence type="ECO:0000256" key="1">
    <source>
        <dbReference type="ARBA" id="ARBA00001668"/>
    </source>
</evidence>
<dbReference type="SUPFAM" id="SSF46946">
    <property type="entry name" value="S13-like H2TH domain"/>
    <property type="match status" value="1"/>
</dbReference>
<accession>A0ABV9T9I9</accession>
<organism evidence="18 19">
    <name type="scientific">Pseudofrancisella aestuarii</name>
    <dbReference type="NCBI Taxonomy" id="2670347"/>
    <lineage>
        <taxon>Bacteria</taxon>
        <taxon>Pseudomonadati</taxon>
        <taxon>Pseudomonadota</taxon>
        <taxon>Gammaproteobacteria</taxon>
        <taxon>Thiotrichales</taxon>
        <taxon>Francisellaceae</taxon>
        <taxon>Pseudofrancisella</taxon>
    </lineage>
</organism>
<keyword evidence="9 15" id="KW-0238">DNA-binding</keyword>
<dbReference type="HAMAP" id="MF_00103">
    <property type="entry name" value="Fapy_DNA_glycosyl"/>
    <property type="match status" value="1"/>
</dbReference>
<dbReference type="PROSITE" id="PS01242">
    <property type="entry name" value="ZF_FPG_1"/>
    <property type="match status" value="1"/>
</dbReference>
<dbReference type="EC" id="3.2.2.23" evidence="15"/>
<feature type="active site" description="Schiff-base intermediate with DNA" evidence="15">
    <location>
        <position position="2"/>
    </location>
</feature>
<evidence type="ECO:0000256" key="2">
    <source>
        <dbReference type="ARBA" id="ARBA00009409"/>
    </source>
</evidence>
<comment type="function">
    <text evidence="15">Involved in base excision repair of DNA damaged by oxidation or by mutagenic agents. Acts as DNA glycosylase that recognizes and removes damaged bases. Has a preference for oxidized purines, such as 7,8-dihydro-8-oxoguanine (8-oxoG). Has AP (apurinic/apyrimidinic) lyase activity and introduces nicks in the DNA strand. Cleaves the DNA backbone by beta-delta elimination to generate a single-strand break at the site of the removed base with both 3'- and 5'-phosphates.</text>
</comment>
<keyword evidence="8 15" id="KW-0862">Zinc</keyword>
<evidence type="ECO:0000313" key="18">
    <source>
        <dbReference type="EMBL" id="MFC4891780.1"/>
    </source>
</evidence>
<keyword evidence="7 15" id="KW-0378">Hydrolase</keyword>
<keyword evidence="19" id="KW-1185">Reference proteome</keyword>
<keyword evidence="4 15" id="KW-0479">Metal-binding</keyword>
<dbReference type="Pfam" id="PF06827">
    <property type="entry name" value="zf-FPG_IleRS"/>
    <property type="match status" value="1"/>
</dbReference>
<evidence type="ECO:0000256" key="12">
    <source>
        <dbReference type="ARBA" id="ARBA00023268"/>
    </source>
</evidence>
<dbReference type="Gene3D" id="3.20.190.10">
    <property type="entry name" value="MutM-like, N-terminal"/>
    <property type="match status" value="1"/>
</dbReference>
<dbReference type="PROSITE" id="PS51066">
    <property type="entry name" value="ZF_FPG_2"/>
    <property type="match status" value="1"/>
</dbReference>
<feature type="domain" description="FPG-type" evidence="16">
    <location>
        <begin position="239"/>
        <end position="273"/>
    </location>
</feature>
<dbReference type="PANTHER" id="PTHR22993">
    <property type="entry name" value="FORMAMIDOPYRIMIDINE-DNA GLYCOSYLASE"/>
    <property type="match status" value="1"/>
</dbReference>
<evidence type="ECO:0000259" key="17">
    <source>
        <dbReference type="PROSITE" id="PS51068"/>
    </source>
</evidence>
<dbReference type="Proteomes" id="UP001595926">
    <property type="component" value="Unassembled WGS sequence"/>
</dbReference>
<comment type="caution">
    <text evidence="18">The sequence shown here is derived from an EMBL/GenBank/DDBJ whole genome shotgun (WGS) entry which is preliminary data.</text>
</comment>
<dbReference type="EMBL" id="JBHSJH010000001">
    <property type="protein sequence ID" value="MFC4891780.1"/>
    <property type="molecule type" value="Genomic_DNA"/>
</dbReference>
<dbReference type="SUPFAM" id="SSF81624">
    <property type="entry name" value="N-terminal domain of MutM-like DNA repair proteins"/>
    <property type="match status" value="1"/>
</dbReference>
<evidence type="ECO:0000256" key="15">
    <source>
        <dbReference type="HAMAP-Rule" id="MF_00103"/>
    </source>
</evidence>
<dbReference type="InterPro" id="IPR012319">
    <property type="entry name" value="FPG_cat"/>
</dbReference>
<gene>
    <name evidence="15 18" type="primary">mutM</name>
    <name evidence="15" type="synonym">fpg</name>
    <name evidence="18" type="ORF">ACFPDQ_01785</name>
</gene>
<dbReference type="InterPro" id="IPR010979">
    <property type="entry name" value="Ribosomal_uS13-like_H2TH"/>
</dbReference>
<evidence type="ECO:0000313" key="19">
    <source>
        <dbReference type="Proteomes" id="UP001595926"/>
    </source>
</evidence>
<feature type="binding site" evidence="15">
    <location>
        <position position="111"/>
    </location>
    <ligand>
        <name>DNA</name>
        <dbReference type="ChEBI" id="CHEBI:16991"/>
    </ligand>
</feature>
<dbReference type="InterPro" id="IPR015887">
    <property type="entry name" value="DNA_glyclase_Znf_dom_DNA_BS"/>
</dbReference>
<evidence type="ECO:0000256" key="3">
    <source>
        <dbReference type="ARBA" id="ARBA00011245"/>
    </source>
</evidence>
<evidence type="ECO:0000256" key="14">
    <source>
        <dbReference type="ARBA" id="ARBA00044632"/>
    </source>
</evidence>
<evidence type="ECO:0000256" key="9">
    <source>
        <dbReference type="ARBA" id="ARBA00023125"/>
    </source>
</evidence>
<dbReference type="NCBIfam" id="TIGR00577">
    <property type="entry name" value="fpg"/>
    <property type="match status" value="1"/>
</dbReference>
<keyword evidence="11 15" id="KW-0456">Lyase</keyword>
<feature type="active site" description="Proton donor" evidence="15">
    <location>
        <position position="3"/>
    </location>
</feature>
<dbReference type="InterPro" id="IPR010663">
    <property type="entry name" value="Znf_FPG/IleRS"/>
</dbReference>
<feature type="active site" description="Proton donor; for beta-elimination activity" evidence="15">
    <location>
        <position position="58"/>
    </location>
</feature>
<keyword evidence="5 15" id="KW-0227">DNA damage</keyword>
<keyword evidence="10 15" id="KW-0234">DNA repair</keyword>
<dbReference type="Gene3D" id="1.10.8.50">
    <property type="match status" value="1"/>
</dbReference>
<comment type="catalytic activity">
    <reaction evidence="14 15">
        <text>2'-deoxyribonucleotide-(2'-deoxyribose 5'-phosphate)-2'-deoxyribonucleotide-DNA = a 3'-end 2'-deoxyribonucleotide-(2,3-dehydro-2,3-deoxyribose 5'-phosphate)-DNA + a 5'-end 5'-phospho-2'-deoxyribonucleoside-DNA + H(+)</text>
        <dbReference type="Rhea" id="RHEA:66592"/>
        <dbReference type="Rhea" id="RHEA-COMP:13180"/>
        <dbReference type="Rhea" id="RHEA-COMP:16897"/>
        <dbReference type="Rhea" id="RHEA-COMP:17067"/>
        <dbReference type="ChEBI" id="CHEBI:15378"/>
        <dbReference type="ChEBI" id="CHEBI:136412"/>
        <dbReference type="ChEBI" id="CHEBI:157695"/>
        <dbReference type="ChEBI" id="CHEBI:167181"/>
        <dbReference type="EC" id="4.2.99.18"/>
    </reaction>
</comment>
<dbReference type="InterPro" id="IPR020629">
    <property type="entry name" value="FPG_Glyclase"/>
</dbReference>
<evidence type="ECO:0000256" key="4">
    <source>
        <dbReference type="ARBA" id="ARBA00022723"/>
    </source>
</evidence>
<dbReference type="PROSITE" id="PS51068">
    <property type="entry name" value="FPG_CAT"/>
    <property type="match status" value="1"/>
</dbReference>
<feature type="active site" description="Proton donor; for delta-elimination activity" evidence="15">
    <location>
        <position position="263"/>
    </location>
</feature>
<sequence>MPELPEVETVKNGLISHIINKKISSIKINIDKLRYAIDKDKFSEIVNLKVREIQRRGKHLIIFLNDDLQLIVHLGMSGVIKIESKKNYSFKKHDHILIEFEEEILIYNDTRRFGYWLINNNKAPLNHKVLVNHGVEPLTEDFNSEYLARKLKNSSKKIKQAIMDNSTVVGVGNIYASEALFKSNILPTRISKTLSKKEITKLVHAIKEILKIAIEQGGTTLKDYKNTEGKPGYFSQKLNVYGRAKQPCYICKSEIKSEVIGQRNTYFCTKCQK</sequence>
<dbReference type="RefSeq" id="WP_119330488.1">
    <property type="nucleotide sequence ID" value="NZ_JBHSJH010000001.1"/>
</dbReference>